<accession>A0A5B7K090</accession>
<organism evidence="1 2">
    <name type="scientific">Portunus trituberculatus</name>
    <name type="common">Swimming crab</name>
    <name type="synonym">Neptunus trituberculatus</name>
    <dbReference type="NCBI Taxonomy" id="210409"/>
    <lineage>
        <taxon>Eukaryota</taxon>
        <taxon>Metazoa</taxon>
        <taxon>Ecdysozoa</taxon>
        <taxon>Arthropoda</taxon>
        <taxon>Crustacea</taxon>
        <taxon>Multicrustacea</taxon>
        <taxon>Malacostraca</taxon>
        <taxon>Eumalacostraca</taxon>
        <taxon>Eucarida</taxon>
        <taxon>Decapoda</taxon>
        <taxon>Pleocyemata</taxon>
        <taxon>Brachyura</taxon>
        <taxon>Eubrachyura</taxon>
        <taxon>Portunoidea</taxon>
        <taxon>Portunidae</taxon>
        <taxon>Portuninae</taxon>
        <taxon>Portunus</taxon>
    </lineage>
</organism>
<dbReference type="Proteomes" id="UP000324222">
    <property type="component" value="Unassembled WGS sequence"/>
</dbReference>
<dbReference type="AlphaFoldDB" id="A0A5B7K090"/>
<dbReference type="EMBL" id="VSRR010131548">
    <property type="protein sequence ID" value="MPD02471.1"/>
    <property type="molecule type" value="Genomic_DNA"/>
</dbReference>
<evidence type="ECO:0000313" key="2">
    <source>
        <dbReference type="Proteomes" id="UP000324222"/>
    </source>
</evidence>
<reference evidence="1 2" key="1">
    <citation type="submission" date="2019-05" db="EMBL/GenBank/DDBJ databases">
        <title>Another draft genome of Portunus trituberculatus and its Hox gene families provides insights of decapod evolution.</title>
        <authorList>
            <person name="Jeong J.-H."/>
            <person name="Song I."/>
            <person name="Kim S."/>
            <person name="Choi T."/>
            <person name="Kim D."/>
            <person name="Ryu S."/>
            <person name="Kim W."/>
        </authorList>
    </citation>
    <scope>NUCLEOTIDE SEQUENCE [LARGE SCALE GENOMIC DNA]</scope>
    <source>
        <tissue evidence="1">Muscle</tissue>
    </source>
</reference>
<keyword evidence="2" id="KW-1185">Reference proteome</keyword>
<gene>
    <name evidence="1" type="ORF">E2C01_098056</name>
</gene>
<comment type="caution">
    <text evidence="1">The sequence shown here is derived from an EMBL/GenBank/DDBJ whole genome shotgun (WGS) entry which is preliminary data.</text>
</comment>
<proteinExistence type="predicted"/>
<sequence length="63" mass="7608">MTGVSWRYRTFEFSFRQVAHRELVCTFTMSYQDKVTSSRTLHTITDLDKYHLFSEIKENPRSQ</sequence>
<protein>
    <submittedName>
        <fullName evidence="1">Uncharacterized protein</fullName>
    </submittedName>
</protein>
<evidence type="ECO:0000313" key="1">
    <source>
        <dbReference type="EMBL" id="MPD02471.1"/>
    </source>
</evidence>
<name>A0A5B7K090_PORTR</name>